<protein>
    <recommendedName>
        <fullName evidence="1">Surface glycan-binding protein B xyloglucan binding domain-containing protein</fullName>
    </recommendedName>
</protein>
<dbReference type="Proteomes" id="UP000324575">
    <property type="component" value="Unassembled WGS sequence"/>
</dbReference>
<evidence type="ECO:0000313" key="2">
    <source>
        <dbReference type="EMBL" id="KAA6300683.1"/>
    </source>
</evidence>
<name>A0A5M8NVI6_9BACT</name>
<reference evidence="2 3" key="1">
    <citation type="submission" date="2019-03" db="EMBL/GenBank/DDBJ databases">
        <title>Single cell metagenomics reveals metabolic interactions within the superorganism composed of flagellate Streblomastix strix and complex community of Bacteroidetes bacteria on its surface.</title>
        <authorList>
            <person name="Treitli S.C."/>
            <person name="Kolisko M."/>
            <person name="Husnik F."/>
            <person name="Keeling P."/>
            <person name="Hampl V."/>
        </authorList>
    </citation>
    <scope>NUCLEOTIDE SEQUENCE [LARGE SCALE GENOMIC DNA]</scope>
    <source>
        <strain evidence="2">St1</strain>
    </source>
</reference>
<feature type="domain" description="Surface glycan-binding protein B xyloglucan binding" evidence="1">
    <location>
        <begin position="208"/>
        <end position="417"/>
    </location>
</feature>
<accession>A0A5M8NVI6</accession>
<proteinExistence type="predicted"/>
<dbReference type="AlphaFoldDB" id="A0A5M8NVI6"/>
<dbReference type="EMBL" id="SNRX01000055">
    <property type="protein sequence ID" value="KAA6300683.1"/>
    <property type="molecule type" value="Genomic_DNA"/>
</dbReference>
<dbReference type="GO" id="GO:0030247">
    <property type="term" value="F:polysaccharide binding"/>
    <property type="evidence" value="ECO:0007669"/>
    <property type="project" value="InterPro"/>
</dbReference>
<comment type="caution">
    <text evidence="2">The sequence shown here is derived from an EMBL/GenBank/DDBJ whole genome shotgun (WGS) entry which is preliminary data.</text>
</comment>
<evidence type="ECO:0000313" key="3">
    <source>
        <dbReference type="Proteomes" id="UP000324575"/>
    </source>
</evidence>
<gene>
    <name evidence="2" type="ORF">EZS26_003171</name>
</gene>
<dbReference type="InterPro" id="IPR013783">
    <property type="entry name" value="Ig-like_fold"/>
</dbReference>
<sequence length="419" mass="46176">MRRYILNIAIATLTIVSFDGCDKDDEESGSNGGIPVVRYVRPCDETVSDSLLLSAYLGDKIAIIGEHLAGVNKIYFNDQKVKLNPNFVTDNAIILTIPSGIPDEKQDLIKLYTANDSCYYTFETKVPVPTINSMTCEYIKEGDITYIQGLYFVNDDATPLKVTFSGGVEAEIVEQDLNNLAVRVPVGAEVGPVTVTSVYGTTKSSFWYRDDRNIILNFNDDDFPDYGYFFGWHGGKGTSTENGVNGPYLIFSGSMDDETWDDGSFGYERWTYLPTDPDFFDAGKVENYVLKFEVNVLDTWSAAALQVIFTGADDVMLNWQNGNGLTFAWESANSYLSDETWPRMLWNPWAATGSFKTNGWITVTIPMTDCKYNGKGAAAAIKGAGHYSGITLFVQGGGVKGAACTPTFHIDNVRIVPAK</sequence>
<dbReference type="Pfam" id="PF18329">
    <property type="entry name" value="SGBP_B_XBD"/>
    <property type="match status" value="1"/>
</dbReference>
<evidence type="ECO:0000259" key="1">
    <source>
        <dbReference type="Pfam" id="PF18329"/>
    </source>
</evidence>
<dbReference type="InterPro" id="IPR040475">
    <property type="entry name" value="SGBP_B_XBD"/>
</dbReference>
<organism evidence="2 3">
    <name type="scientific">Candidatus Ordinivivax streblomastigis</name>
    <dbReference type="NCBI Taxonomy" id="2540710"/>
    <lineage>
        <taxon>Bacteria</taxon>
        <taxon>Pseudomonadati</taxon>
        <taxon>Bacteroidota</taxon>
        <taxon>Bacteroidia</taxon>
        <taxon>Bacteroidales</taxon>
        <taxon>Candidatus Ordinivivax</taxon>
    </lineage>
</organism>
<dbReference type="Gene3D" id="2.60.40.10">
    <property type="entry name" value="Immunoglobulins"/>
    <property type="match status" value="2"/>
</dbReference>